<reference evidence="2" key="1">
    <citation type="journal article" date="2020" name="Stud. Mycol.">
        <title>101 Dothideomycetes genomes: a test case for predicting lifestyles and emergence of pathogens.</title>
        <authorList>
            <person name="Haridas S."/>
            <person name="Albert R."/>
            <person name="Binder M."/>
            <person name="Bloem J."/>
            <person name="Labutti K."/>
            <person name="Salamov A."/>
            <person name="Andreopoulos B."/>
            <person name="Baker S."/>
            <person name="Barry K."/>
            <person name="Bills G."/>
            <person name="Bluhm B."/>
            <person name="Cannon C."/>
            <person name="Castanera R."/>
            <person name="Culley D."/>
            <person name="Daum C."/>
            <person name="Ezra D."/>
            <person name="Gonzalez J."/>
            <person name="Henrissat B."/>
            <person name="Kuo A."/>
            <person name="Liang C."/>
            <person name="Lipzen A."/>
            <person name="Lutzoni F."/>
            <person name="Magnuson J."/>
            <person name="Mondo S."/>
            <person name="Nolan M."/>
            <person name="Ohm R."/>
            <person name="Pangilinan J."/>
            <person name="Park H.-J."/>
            <person name="Ramirez L."/>
            <person name="Alfaro M."/>
            <person name="Sun H."/>
            <person name="Tritt A."/>
            <person name="Yoshinaga Y."/>
            <person name="Zwiers L.-H."/>
            <person name="Turgeon B."/>
            <person name="Goodwin S."/>
            <person name="Spatafora J."/>
            <person name="Crous P."/>
            <person name="Grigoriev I."/>
        </authorList>
    </citation>
    <scope>NUCLEOTIDE SEQUENCE</scope>
    <source>
        <strain evidence="2">CBS 122368</strain>
    </source>
</reference>
<sequence>MLQAWYPRWLKRKGRIAQADQITMRHAALLFRECLPREDVTELLVRAFLHYSISIVGALLELGIEEQEQLSLITARTCSLAPFATTEAYERRQSYYKRTTPIPRGLLLKGADQTFIRYLLYLLSSPRTFPNVNQHHHALKYGLYSYLRQSSTVSSECHCPGSQPHPGRQQRMQKDSQLADFRKDTSARCSQQPIVHNNRMSPTGEAMALLKEKSSIGRALILR</sequence>
<dbReference type="AlphaFoldDB" id="A0A6A6IQI4"/>
<name>A0A6A6IQI4_9PLEO</name>
<dbReference type="EMBL" id="ML987192">
    <property type="protein sequence ID" value="KAF2251773.1"/>
    <property type="molecule type" value="Genomic_DNA"/>
</dbReference>
<keyword evidence="3" id="KW-1185">Reference proteome</keyword>
<gene>
    <name evidence="2" type="ORF">BU26DRAFT_243439</name>
</gene>
<proteinExistence type="predicted"/>
<feature type="region of interest" description="Disordered" evidence="1">
    <location>
        <begin position="157"/>
        <end position="179"/>
    </location>
</feature>
<evidence type="ECO:0000313" key="2">
    <source>
        <dbReference type="EMBL" id="KAF2251773.1"/>
    </source>
</evidence>
<dbReference type="RefSeq" id="XP_033686777.1">
    <property type="nucleotide sequence ID" value="XM_033821045.1"/>
</dbReference>
<evidence type="ECO:0000313" key="3">
    <source>
        <dbReference type="Proteomes" id="UP000800094"/>
    </source>
</evidence>
<evidence type="ECO:0000256" key="1">
    <source>
        <dbReference type="SAM" id="MobiDB-lite"/>
    </source>
</evidence>
<dbReference type="Proteomes" id="UP000800094">
    <property type="component" value="Unassembled WGS sequence"/>
</dbReference>
<accession>A0A6A6IQI4</accession>
<organism evidence="2 3">
    <name type="scientific">Trematosphaeria pertusa</name>
    <dbReference type="NCBI Taxonomy" id="390896"/>
    <lineage>
        <taxon>Eukaryota</taxon>
        <taxon>Fungi</taxon>
        <taxon>Dikarya</taxon>
        <taxon>Ascomycota</taxon>
        <taxon>Pezizomycotina</taxon>
        <taxon>Dothideomycetes</taxon>
        <taxon>Pleosporomycetidae</taxon>
        <taxon>Pleosporales</taxon>
        <taxon>Massarineae</taxon>
        <taxon>Trematosphaeriaceae</taxon>
        <taxon>Trematosphaeria</taxon>
    </lineage>
</organism>
<protein>
    <submittedName>
        <fullName evidence="2">Uncharacterized protein</fullName>
    </submittedName>
</protein>
<dbReference type="GeneID" id="54574375"/>